<name>A0A1Y2I2T7_9FUNG</name>
<protein>
    <submittedName>
        <fullName evidence="3">Uncharacterized protein</fullName>
    </submittedName>
</protein>
<keyword evidence="1" id="KW-1133">Transmembrane helix</keyword>
<dbReference type="AlphaFoldDB" id="A0A1Y2I2T7"/>
<organism evidence="3 4">
    <name type="scientific">Catenaria anguillulae PL171</name>
    <dbReference type="NCBI Taxonomy" id="765915"/>
    <lineage>
        <taxon>Eukaryota</taxon>
        <taxon>Fungi</taxon>
        <taxon>Fungi incertae sedis</taxon>
        <taxon>Blastocladiomycota</taxon>
        <taxon>Blastocladiomycetes</taxon>
        <taxon>Blastocladiales</taxon>
        <taxon>Catenariaceae</taxon>
        <taxon>Catenaria</taxon>
    </lineage>
</organism>
<feature type="chain" id="PRO_5012643868" evidence="2">
    <location>
        <begin position="20"/>
        <end position="284"/>
    </location>
</feature>
<keyword evidence="2" id="KW-0732">Signal</keyword>
<keyword evidence="1" id="KW-0472">Membrane</keyword>
<keyword evidence="1" id="KW-0812">Transmembrane</keyword>
<dbReference type="Proteomes" id="UP000193411">
    <property type="component" value="Unassembled WGS sequence"/>
</dbReference>
<comment type="caution">
    <text evidence="3">The sequence shown here is derived from an EMBL/GenBank/DDBJ whole genome shotgun (WGS) entry which is preliminary data.</text>
</comment>
<evidence type="ECO:0000313" key="4">
    <source>
        <dbReference type="Proteomes" id="UP000193411"/>
    </source>
</evidence>
<gene>
    <name evidence="3" type="ORF">BCR44DRAFT_80754</name>
</gene>
<evidence type="ECO:0000256" key="1">
    <source>
        <dbReference type="SAM" id="Phobius"/>
    </source>
</evidence>
<evidence type="ECO:0000256" key="2">
    <source>
        <dbReference type="SAM" id="SignalP"/>
    </source>
</evidence>
<dbReference type="EMBL" id="MCFL01000001">
    <property type="protein sequence ID" value="ORZ41187.1"/>
    <property type="molecule type" value="Genomic_DNA"/>
</dbReference>
<feature type="signal peptide" evidence="2">
    <location>
        <begin position="1"/>
        <end position="19"/>
    </location>
</feature>
<feature type="transmembrane region" description="Helical" evidence="1">
    <location>
        <begin position="263"/>
        <end position="283"/>
    </location>
</feature>
<reference evidence="3 4" key="1">
    <citation type="submission" date="2016-07" db="EMBL/GenBank/DDBJ databases">
        <title>Pervasive Adenine N6-methylation of Active Genes in Fungi.</title>
        <authorList>
            <consortium name="DOE Joint Genome Institute"/>
            <person name="Mondo S.J."/>
            <person name="Dannebaum R.O."/>
            <person name="Kuo R.C."/>
            <person name="Labutti K."/>
            <person name="Haridas S."/>
            <person name="Kuo A."/>
            <person name="Salamov A."/>
            <person name="Ahrendt S.R."/>
            <person name="Lipzen A."/>
            <person name="Sullivan W."/>
            <person name="Andreopoulos W.B."/>
            <person name="Clum A."/>
            <person name="Lindquist E."/>
            <person name="Daum C."/>
            <person name="Ramamoorthy G.K."/>
            <person name="Gryganskyi A."/>
            <person name="Culley D."/>
            <person name="Magnuson J.K."/>
            <person name="James T.Y."/>
            <person name="O'Malley M.A."/>
            <person name="Stajich J.E."/>
            <person name="Spatafora J.W."/>
            <person name="Visel A."/>
            <person name="Grigoriev I.V."/>
        </authorList>
    </citation>
    <scope>NUCLEOTIDE SEQUENCE [LARGE SCALE GENOMIC DNA]</scope>
    <source>
        <strain evidence="3 4">PL171</strain>
    </source>
</reference>
<sequence>MIYVHVLVILLVCTLASVAQVPAPPPIPVSVTSVVAKYRDDGCFKSAIAPNASTLFSALCPPSVCAPKIDEVITTYINSNDNFYALYGHILSFSRDMACYVPKPLATNSSGQGQISCVQQIGSLLGDYTAQYLAFFNGWDKPSFSYLRVWVNTILDLRRDTPATTACDPSTCVNKYLMQWHAWVKSLPDDFLNNMPAGNLLDKVDIKSTAMNFENDVVSMCKDTKFAVGGLAAQLEVDNKLPRKPAPKQNGAMSLKGMDRGELAVVMMTWVSVLAVMYCTALIM</sequence>
<accession>A0A1Y2I2T7</accession>
<proteinExistence type="predicted"/>
<keyword evidence="4" id="KW-1185">Reference proteome</keyword>
<evidence type="ECO:0000313" key="3">
    <source>
        <dbReference type="EMBL" id="ORZ41187.1"/>
    </source>
</evidence>